<feature type="region of interest" description="Disordered" evidence="1">
    <location>
        <begin position="693"/>
        <end position="712"/>
    </location>
</feature>
<keyword evidence="2" id="KW-0472">Membrane</keyword>
<dbReference type="InterPro" id="IPR012931">
    <property type="entry name" value="TraG_N_Proteobacteria"/>
</dbReference>
<proteinExistence type="predicted"/>
<keyword evidence="5" id="KW-1185">Reference proteome</keyword>
<evidence type="ECO:0000313" key="5">
    <source>
        <dbReference type="Proteomes" id="UP001156690"/>
    </source>
</evidence>
<feature type="transmembrane region" description="Helical" evidence="2">
    <location>
        <begin position="45"/>
        <end position="65"/>
    </location>
</feature>
<protein>
    <recommendedName>
        <fullName evidence="3">TraG N-terminal Proteobacteria domain-containing protein</fullName>
    </recommendedName>
</protein>
<name>A0AAV5NK85_9VIBR</name>
<dbReference type="Proteomes" id="UP001156690">
    <property type="component" value="Unassembled WGS sequence"/>
</dbReference>
<evidence type="ECO:0000313" key="4">
    <source>
        <dbReference type="EMBL" id="GLQ71051.1"/>
    </source>
</evidence>
<keyword evidence="2" id="KW-1133">Transmembrane helix</keyword>
<feature type="transmembrane region" description="Helical" evidence="2">
    <location>
        <begin position="7"/>
        <end position="25"/>
    </location>
</feature>
<reference evidence="5" key="1">
    <citation type="journal article" date="2019" name="Int. J. Syst. Evol. Microbiol.">
        <title>The Global Catalogue of Microorganisms (GCM) 10K type strain sequencing project: providing services to taxonomists for standard genome sequencing and annotation.</title>
        <authorList>
            <consortium name="The Broad Institute Genomics Platform"/>
            <consortium name="The Broad Institute Genome Sequencing Center for Infectious Disease"/>
            <person name="Wu L."/>
            <person name="Ma J."/>
        </authorList>
    </citation>
    <scope>NUCLEOTIDE SEQUENCE [LARGE SCALE GENOMIC DNA]</scope>
    <source>
        <strain evidence="5">NBRC 15640</strain>
    </source>
</reference>
<gene>
    <name evidence="4" type="ORF">GCM10007932_04110</name>
</gene>
<evidence type="ECO:0000256" key="2">
    <source>
        <dbReference type="SAM" id="Phobius"/>
    </source>
</evidence>
<dbReference type="Pfam" id="PF07916">
    <property type="entry name" value="TraG_N"/>
    <property type="match status" value="1"/>
</dbReference>
<comment type="caution">
    <text evidence="4">The sequence shown here is derived from an EMBL/GenBank/DDBJ whole genome shotgun (WGS) entry which is preliminary data.</text>
</comment>
<feature type="transmembrane region" description="Helical" evidence="2">
    <location>
        <begin position="415"/>
        <end position="435"/>
    </location>
</feature>
<feature type="domain" description="TraG N-terminal Proteobacteria" evidence="3">
    <location>
        <begin position="5"/>
        <end position="504"/>
    </location>
</feature>
<feature type="transmembrane region" description="Helical" evidence="2">
    <location>
        <begin position="378"/>
        <end position="403"/>
    </location>
</feature>
<dbReference type="EMBL" id="BSNX01000003">
    <property type="protein sequence ID" value="GLQ71051.1"/>
    <property type="molecule type" value="Genomic_DNA"/>
</dbReference>
<evidence type="ECO:0000259" key="3">
    <source>
        <dbReference type="Pfam" id="PF07916"/>
    </source>
</evidence>
<sequence length="1320" mass="141052">MDYIIYIYGDMQIFADMFAALSALFNPISGTTNAFIDESGVERGVGTAVALASIFALMTNVVSYMSVGKFEPHKATYGLAVYLVLWIPTVETVYVADLATSAPSSSWVAIDDVPLGVATIGHALSNISRTLNASLQNDLSSGTVGGVAFSSVALKGHSGLTNTGFLSPLLAILSLREIGYVRDRRIDTNMYFYAKYCIGRSRGISGYPGINWREMYTTTDPLDYLFDTSKVANLAAKRVDNNDNVTIMNCHDLADELNGDSTLVGSVRNYVQSGPALNTAKFAGLIKNSNQSLLDGSTVTNSGNVGNVFNDELDKVVGTLGFAQELQIQNWLKVRASMLEHASSLSDTTLNSYSMVMSQNIETARMEAAVKGENFLKWSFSAMTGLMFVFYALFPLIGVVMVAKGAKGIEFLGSYILFGLWIYSWQTISIIINYWSTSNYVHYLNLIQNYSGLSLDKVELYVAAAQDAVTVGSNLMASVPLITYAVLTGSMFAMTQLSSVATPKGDVGRSVDNQVPQIGSNAPNVEMKSQLSQTVGGIAHGTPNSALPALQGFGIQGVVSSANGVSSQYNGMQTASKEVGSAIQKLSNYMQSNAYSENSNGLRSVMSSDGSTISKSFASQVASSLGMNLSENDTADFARLIGAKLDPKPGTMAQTQSEMDAFLKQHGANTTDSASVDSAVLNQVATQSSNLISNGQMSDETEQSLVSEANSASTAYKEAEQYQKTESAQQAHNQSLAYSRGGTGENMWQQFVASMPQHTGSAHDFAAYRNQLIQSAANEIGVNPSQISGLIDRASENAKSYAQANNQAIGTSTGVSEFIASMKTIGETMNSLVNNPIAGLDSNVAQEVMRNAYNNMVSDVYGTPQDSANPLKYTDGNGNQQFKSGKDVIDGVNSGMTTFTAPANDSSAATTQRELKKPWSNSQQISDVGDYANALISRFTGDSGRTLPTPTDGKGVNQLLDQTRTALLENLVGRGSGIIEELKSGNMSEQQRALKQSELMGIHQTAQRLGSIDPSASNSQEALDKLKMMDKFSQNASDSSKVAGEAYNTQGAVRDHQEHVDANTNHSGLAWDAIWGKTGFDFTSANEARGVYELFDSNPQLADQLVVQSLNKGHELRRPAGQSKENWANERNSGLERYQELKAQVGGEKAFMQTMYEVGGAGGGAGYFAIGASAAGNVVGAGIDTFGGRNLKGAGDIARTAGTAAGVTAMAGNMVNVSGKHGGENLAVEMMANELTQQLQAGNTKQVLAMLGEEKVGEYKTGYFSHREGDYLGKPDNSLVSQDKSGNFIVDKNQLSQLYKDSGDQLYGQHVRFLNHLESK</sequence>
<accession>A0AAV5NK85</accession>
<dbReference type="RefSeq" id="WP_126607417.1">
    <property type="nucleotide sequence ID" value="NZ_AP025146.1"/>
</dbReference>
<organism evidence="4 5">
    <name type="scientific">Vibrio penaeicida</name>
    <dbReference type="NCBI Taxonomy" id="104609"/>
    <lineage>
        <taxon>Bacteria</taxon>
        <taxon>Pseudomonadati</taxon>
        <taxon>Pseudomonadota</taxon>
        <taxon>Gammaproteobacteria</taxon>
        <taxon>Vibrionales</taxon>
        <taxon>Vibrionaceae</taxon>
        <taxon>Vibrio</taxon>
    </lineage>
</organism>
<evidence type="ECO:0000256" key="1">
    <source>
        <dbReference type="SAM" id="MobiDB-lite"/>
    </source>
</evidence>
<keyword evidence="2" id="KW-0812">Transmembrane</keyword>